<evidence type="ECO:0000256" key="4">
    <source>
        <dbReference type="ARBA" id="ARBA00023015"/>
    </source>
</evidence>
<dbReference type="GO" id="GO:0005634">
    <property type="term" value="C:nucleus"/>
    <property type="evidence" value="ECO:0007669"/>
    <property type="project" value="UniProtKB-SubCell"/>
</dbReference>
<dbReference type="PANTHER" id="PTHR13581">
    <property type="entry name" value="MRG-BINDING PROTEIN"/>
    <property type="match status" value="1"/>
</dbReference>
<dbReference type="GO" id="GO:0035267">
    <property type="term" value="C:NuA4 histone acetyltransferase complex"/>
    <property type="evidence" value="ECO:0007669"/>
    <property type="project" value="TreeGrafter"/>
</dbReference>
<evidence type="ECO:0000313" key="9">
    <source>
        <dbReference type="Proteomes" id="UP000292052"/>
    </source>
</evidence>
<comment type="similarity">
    <text evidence="2">Belongs to the EAF7 family.</text>
</comment>
<dbReference type="EMBL" id="QDEB01086732">
    <property type="protein sequence ID" value="RZC33692.1"/>
    <property type="molecule type" value="Genomic_DNA"/>
</dbReference>
<dbReference type="Proteomes" id="UP000292052">
    <property type="component" value="Unassembled WGS sequence"/>
</dbReference>
<comment type="subcellular location">
    <subcellularLocation>
        <location evidence="1">Nucleus</location>
    </subcellularLocation>
</comment>
<dbReference type="InterPro" id="IPR012423">
    <property type="entry name" value="Eaf7/MRGBP"/>
</dbReference>
<evidence type="ECO:0000256" key="7">
    <source>
        <dbReference type="SAM" id="MobiDB-lite"/>
    </source>
</evidence>
<dbReference type="PANTHER" id="PTHR13581:SF5">
    <property type="entry name" value="MRG_MORF4L-BINDING PROTEIN"/>
    <property type="match status" value="1"/>
</dbReference>
<reference evidence="8 9" key="1">
    <citation type="submission" date="2017-03" db="EMBL/GenBank/DDBJ databases">
        <title>Genome of the blue death feigning beetle - Asbolus verrucosus.</title>
        <authorList>
            <person name="Rider S.D."/>
        </authorList>
    </citation>
    <scope>NUCLEOTIDE SEQUENCE [LARGE SCALE GENOMIC DNA]</scope>
    <source>
        <strain evidence="8">Butters</strain>
        <tissue evidence="8">Head and leg muscle</tissue>
    </source>
</reference>
<keyword evidence="9" id="KW-1185">Reference proteome</keyword>
<name>A0A482VLF2_ASBVE</name>
<evidence type="ECO:0000256" key="3">
    <source>
        <dbReference type="ARBA" id="ARBA00022853"/>
    </source>
</evidence>
<feature type="region of interest" description="Disordered" evidence="7">
    <location>
        <begin position="98"/>
        <end position="217"/>
    </location>
</feature>
<dbReference type="OrthoDB" id="5595141at2759"/>
<evidence type="ECO:0000256" key="5">
    <source>
        <dbReference type="ARBA" id="ARBA00023163"/>
    </source>
</evidence>
<proteinExistence type="inferred from homology"/>
<accession>A0A482VLF2</accession>
<comment type="caution">
    <text evidence="8">The sequence shown here is derived from an EMBL/GenBank/DDBJ whole genome shotgun (WGS) entry which is preliminary data.</text>
</comment>
<dbReference type="GO" id="GO:0006325">
    <property type="term" value="P:chromatin organization"/>
    <property type="evidence" value="ECO:0007669"/>
    <property type="project" value="UniProtKB-KW"/>
</dbReference>
<keyword evidence="3" id="KW-0156">Chromatin regulator</keyword>
<organism evidence="8 9">
    <name type="scientific">Asbolus verrucosus</name>
    <name type="common">Desert ironclad beetle</name>
    <dbReference type="NCBI Taxonomy" id="1661398"/>
    <lineage>
        <taxon>Eukaryota</taxon>
        <taxon>Metazoa</taxon>
        <taxon>Ecdysozoa</taxon>
        <taxon>Arthropoda</taxon>
        <taxon>Hexapoda</taxon>
        <taxon>Insecta</taxon>
        <taxon>Pterygota</taxon>
        <taxon>Neoptera</taxon>
        <taxon>Endopterygota</taxon>
        <taxon>Coleoptera</taxon>
        <taxon>Polyphaga</taxon>
        <taxon>Cucujiformia</taxon>
        <taxon>Tenebrionidae</taxon>
        <taxon>Pimeliinae</taxon>
        <taxon>Asbolus</taxon>
    </lineage>
</organism>
<gene>
    <name evidence="8" type="ORF">BDFB_003262</name>
</gene>
<keyword evidence="4" id="KW-0805">Transcription regulation</keyword>
<dbReference type="AlphaFoldDB" id="A0A482VLF2"/>
<evidence type="ECO:0000256" key="2">
    <source>
        <dbReference type="ARBA" id="ARBA00007117"/>
    </source>
</evidence>
<evidence type="ECO:0000313" key="8">
    <source>
        <dbReference type="EMBL" id="RZC33692.1"/>
    </source>
</evidence>
<dbReference type="GO" id="GO:0006357">
    <property type="term" value="P:regulation of transcription by RNA polymerase II"/>
    <property type="evidence" value="ECO:0007669"/>
    <property type="project" value="TreeGrafter"/>
</dbReference>
<sequence>MDEFEWNVINEGQLLDAMVGHKPVGVNKYFQMAFICDKFTENCQKEINSDRVWQHLETMYNLEALDESESIPFPNNERDFALPESDFGTLLLRKDDDKKILQKGRETPKTVKEPKKEEKPPIRNTKEVQRRDSKDSKEKTPGTAKKEIKKEPEKNKNKGKNNSGAPKEETKPPKTKDDTPKPAKRPTRGSLKPDDSSSSGKSSPITVTPSSAKRRRI</sequence>
<keyword evidence="6" id="KW-0539">Nucleus</keyword>
<evidence type="ECO:0000256" key="6">
    <source>
        <dbReference type="ARBA" id="ARBA00023242"/>
    </source>
</evidence>
<keyword evidence="5" id="KW-0804">Transcription</keyword>
<protein>
    <submittedName>
        <fullName evidence="8">Eaf7 domain containing protein</fullName>
    </submittedName>
</protein>
<feature type="compositionally biased region" description="Basic and acidic residues" evidence="7">
    <location>
        <begin position="98"/>
        <end position="156"/>
    </location>
</feature>
<dbReference type="STRING" id="1661398.A0A482VLF2"/>
<evidence type="ECO:0000256" key="1">
    <source>
        <dbReference type="ARBA" id="ARBA00004123"/>
    </source>
</evidence>
<dbReference type="Pfam" id="PF07904">
    <property type="entry name" value="Eaf7"/>
    <property type="match status" value="1"/>
</dbReference>
<feature type="compositionally biased region" description="Basic and acidic residues" evidence="7">
    <location>
        <begin position="166"/>
        <end position="181"/>
    </location>
</feature>